<dbReference type="AlphaFoldDB" id="A0A0N5CF99"/>
<dbReference type="WBParaSite" id="SPAL_0001653668.1">
    <property type="protein sequence ID" value="SPAL_0001653668.1"/>
    <property type="gene ID" value="SPAL_0001653668"/>
</dbReference>
<protein>
    <submittedName>
        <fullName evidence="2">Uncharacterized protein</fullName>
    </submittedName>
</protein>
<keyword evidence="1" id="KW-1185">Reference proteome</keyword>
<sequence length="195" mass="23250">MLEISSRDITNFTNNTNKLAFEILDERGNLDYISFESGFPENKSSNSVIDLLALCWNKKNKFCMKNELEDLEFSDMDTELLRKRLYSRKIYRSFRNFGEKWRNLFSAHCSVIPPKTQRWLRSWCTCYRKLCCEECFMNNLKKLNELCLYHVIHKSDMFFSYIMDLQILGGYDTIGNHQIISLILNAFIKPKDRFL</sequence>
<organism evidence="1 2">
    <name type="scientific">Strongyloides papillosus</name>
    <name type="common">Intestinal threadworm</name>
    <dbReference type="NCBI Taxonomy" id="174720"/>
    <lineage>
        <taxon>Eukaryota</taxon>
        <taxon>Metazoa</taxon>
        <taxon>Ecdysozoa</taxon>
        <taxon>Nematoda</taxon>
        <taxon>Chromadorea</taxon>
        <taxon>Rhabditida</taxon>
        <taxon>Tylenchina</taxon>
        <taxon>Panagrolaimomorpha</taxon>
        <taxon>Strongyloidoidea</taxon>
        <taxon>Strongyloididae</taxon>
        <taxon>Strongyloides</taxon>
    </lineage>
</organism>
<name>A0A0N5CF99_STREA</name>
<accession>A0A0N5CF99</accession>
<evidence type="ECO:0000313" key="2">
    <source>
        <dbReference type="WBParaSite" id="SPAL_0001653668.1"/>
    </source>
</evidence>
<proteinExistence type="predicted"/>
<reference evidence="2" key="1">
    <citation type="submission" date="2017-02" db="UniProtKB">
        <authorList>
            <consortium name="WormBaseParasite"/>
        </authorList>
    </citation>
    <scope>IDENTIFICATION</scope>
</reference>
<dbReference type="Proteomes" id="UP000046392">
    <property type="component" value="Unplaced"/>
</dbReference>
<evidence type="ECO:0000313" key="1">
    <source>
        <dbReference type="Proteomes" id="UP000046392"/>
    </source>
</evidence>